<sequence length="427" mass="46936">MCSEDLLRDGKDGGLRISDECSEHSTADHVNQIKLIKRKLEGCIQGRIPNVFGREEDYVGNVESTRGRNGQMGKKHKTNLDVSEDSRHLASNGSIVQKQCRGFEDYEDGQDSRLVKDGISGVSIPTILGAIKGHCSLPVDEPIWSGIFKIDSKEYVPLAGHLSTKSCENVCMLSRSLRALVNVTKHSKLEVWPASLGTSSFTDENIALPDGKLDQLVKEVIEYGLALRAVMGKTEMLIFPSTMLPKQYQAFQGKHYLWGLFRPRKDIVGVAEEQAAHAMCLENQEGSKDGTEQVEFHGVPDPNMDTEPQDPEAAEMQDAADRNMAPPIGGSNASRANHPSMAATQPANREQIDPSLGIPQGRIEDLLRDGKDGGLRISDECSEHSTANQIKHVKRKLEGCSQERILNALGREEDDVVNVESTRGRKG</sequence>
<name>A0A0E0BPC0_9ORYZ</name>
<evidence type="ECO:0000313" key="9">
    <source>
        <dbReference type="Proteomes" id="UP000026961"/>
    </source>
</evidence>
<keyword evidence="4" id="KW-0805">Transcription regulation</keyword>
<dbReference type="HOGENOM" id="CLU_041362_1_0_1"/>
<dbReference type="GO" id="GO:0008270">
    <property type="term" value="F:zinc ion binding"/>
    <property type="evidence" value="ECO:0007669"/>
    <property type="project" value="UniProtKB-KW"/>
</dbReference>
<dbReference type="GO" id="GO:0034244">
    <property type="term" value="P:negative regulation of transcription elongation by RNA polymerase II"/>
    <property type="evidence" value="ECO:0007669"/>
    <property type="project" value="InterPro"/>
</dbReference>
<feature type="compositionally biased region" description="Polar residues" evidence="6">
    <location>
        <begin position="331"/>
        <end position="348"/>
    </location>
</feature>
<feature type="compositionally biased region" description="Basic and acidic residues" evidence="6">
    <location>
        <begin position="285"/>
        <end position="295"/>
    </location>
</feature>
<dbReference type="EnsemblPlants" id="OGLUM12G04430.1">
    <property type="protein sequence ID" value="OGLUM12G04430.1"/>
    <property type="gene ID" value="OGLUM12G04430"/>
</dbReference>
<dbReference type="PANTHER" id="PTHR33304:SF49">
    <property type="entry name" value="OS12G0161500 PROTEIN"/>
    <property type="match status" value="1"/>
</dbReference>
<dbReference type="Proteomes" id="UP000026961">
    <property type="component" value="Chromosome 12"/>
</dbReference>
<evidence type="ECO:0000256" key="2">
    <source>
        <dbReference type="ARBA" id="ARBA00022771"/>
    </source>
</evidence>
<dbReference type="Gramene" id="OGLUM12G04430.1">
    <property type="protein sequence ID" value="OGLUM12G04430.1"/>
    <property type="gene ID" value="OGLUM12G04430"/>
</dbReference>
<keyword evidence="5" id="KW-0804">Transcription</keyword>
<evidence type="ECO:0000256" key="6">
    <source>
        <dbReference type="SAM" id="MobiDB-lite"/>
    </source>
</evidence>
<dbReference type="InterPro" id="IPR049914">
    <property type="entry name" value="PHD1-3/5-6"/>
</dbReference>
<reference evidence="8" key="2">
    <citation type="submission" date="2018-05" db="EMBL/GenBank/DDBJ databases">
        <title>OgluRS3 (Oryza glumaepatula Reference Sequence Version 3).</title>
        <authorList>
            <person name="Zhang J."/>
            <person name="Kudrna D."/>
            <person name="Lee S."/>
            <person name="Talag J."/>
            <person name="Welchert J."/>
            <person name="Wing R.A."/>
        </authorList>
    </citation>
    <scope>NUCLEOTIDE SEQUENCE [LARGE SCALE GENOMIC DNA]</scope>
</reference>
<evidence type="ECO:0000256" key="3">
    <source>
        <dbReference type="ARBA" id="ARBA00022833"/>
    </source>
</evidence>
<protein>
    <recommendedName>
        <fullName evidence="7">AIPP2-like SPOC-like domain-containing protein</fullName>
    </recommendedName>
</protein>
<dbReference type="AlphaFoldDB" id="A0A0E0BPC0"/>
<dbReference type="Pfam" id="PF23121">
    <property type="entry name" value="SPOC_AIPP2"/>
    <property type="match status" value="1"/>
</dbReference>
<proteinExistence type="predicted"/>
<dbReference type="STRING" id="40148.A0A0E0BPC0"/>
<reference evidence="8" key="1">
    <citation type="submission" date="2015-04" db="UniProtKB">
        <authorList>
            <consortium name="EnsemblPlants"/>
        </authorList>
    </citation>
    <scope>IDENTIFICATION</scope>
</reference>
<keyword evidence="3" id="KW-0862">Zinc</keyword>
<evidence type="ECO:0000313" key="8">
    <source>
        <dbReference type="EnsemblPlants" id="OGLUM12G04430.1"/>
    </source>
</evidence>
<evidence type="ECO:0000256" key="4">
    <source>
        <dbReference type="ARBA" id="ARBA00023015"/>
    </source>
</evidence>
<evidence type="ECO:0000256" key="1">
    <source>
        <dbReference type="ARBA" id="ARBA00022723"/>
    </source>
</evidence>
<keyword evidence="2" id="KW-0863">Zinc-finger</keyword>
<keyword evidence="9" id="KW-1185">Reference proteome</keyword>
<dbReference type="PANTHER" id="PTHR33304">
    <property type="match status" value="1"/>
</dbReference>
<organism evidence="8">
    <name type="scientific">Oryza glumipatula</name>
    <dbReference type="NCBI Taxonomy" id="40148"/>
    <lineage>
        <taxon>Eukaryota</taxon>
        <taxon>Viridiplantae</taxon>
        <taxon>Streptophyta</taxon>
        <taxon>Embryophyta</taxon>
        <taxon>Tracheophyta</taxon>
        <taxon>Spermatophyta</taxon>
        <taxon>Magnoliopsida</taxon>
        <taxon>Liliopsida</taxon>
        <taxon>Poales</taxon>
        <taxon>Poaceae</taxon>
        <taxon>BOP clade</taxon>
        <taxon>Oryzoideae</taxon>
        <taxon>Oryzeae</taxon>
        <taxon>Oryzinae</taxon>
        <taxon>Oryza</taxon>
    </lineage>
</organism>
<evidence type="ECO:0000256" key="5">
    <source>
        <dbReference type="ARBA" id="ARBA00023163"/>
    </source>
</evidence>
<feature type="domain" description="AIPP2-like SPOC-like" evidence="7">
    <location>
        <begin position="144"/>
        <end position="261"/>
    </location>
</feature>
<dbReference type="GO" id="GO:0140566">
    <property type="term" value="F:histone reader activity"/>
    <property type="evidence" value="ECO:0007669"/>
    <property type="project" value="InterPro"/>
</dbReference>
<dbReference type="InterPro" id="IPR056280">
    <property type="entry name" value="AIPP2-like_SPOC"/>
</dbReference>
<keyword evidence="1" id="KW-0479">Metal-binding</keyword>
<feature type="region of interest" description="Disordered" evidence="6">
    <location>
        <begin position="284"/>
        <end position="357"/>
    </location>
</feature>
<accession>A0A0E0BPC0</accession>
<evidence type="ECO:0000259" key="7">
    <source>
        <dbReference type="Pfam" id="PF23121"/>
    </source>
</evidence>
<dbReference type="eggNOG" id="ENOG502SSKM">
    <property type="taxonomic scope" value="Eukaryota"/>
</dbReference>